<evidence type="ECO:0000313" key="7">
    <source>
        <dbReference type="EMBL" id="MBP2477971.1"/>
    </source>
</evidence>
<comment type="subcellular location">
    <subcellularLocation>
        <location evidence="1">Cell membrane</location>
        <topology evidence="1">Multi-pass membrane protein</topology>
    </subcellularLocation>
</comment>
<dbReference type="InterPro" id="IPR036259">
    <property type="entry name" value="MFS_trans_sf"/>
</dbReference>
<keyword evidence="4 5" id="KW-0472">Membrane</keyword>
<feature type="transmembrane region" description="Helical" evidence="5">
    <location>
        <begin position="425"/>
        <end position="443"/>
    </location>
</feature>
<name>A0ABS5AN38_9PSEU</name>
<feature type="transmembrane region" description="Helical" evidence="5">
    <location>
        <begin position="232"/>
        <end position="252"/>
    </location>
</feature>
<dbReference type="SUPFAM" id="SSF103473">
    <property type="entry name" value="MFS general substrate transporter"/>
    <property type="match status" value="2"/>
</dbReference>
<feature type="transmembrane region" description="Helical" evidence="5">
    <location>
        <begin position="114"/>
        <end position="132"/>
    </location>
</feature>
<dbReference type="PANTHER" id="PTHR23501">
    <property type="entry name" value="MAJOR FACILITATOR SUPERFAMILY"/>
    <property type="match status" value="1"/>
</dbReference>
<evidence type="ECO:0000256" key="3">
    <source>
        <dbReference type="ARBA" id="ARBA00022989"/>
    </source>
</evidence>
<evidence type="ECO:0000259" key="6">
    <source>
        <dbReference type="PROSITE" id="PS50850"/>
    </source>
</evidence>
<evidence type="ECO:0000256" key="1">
    <source>
        <dbReference type="ARBA" id="ARBA00004651"/>
    </source>
</evidence>
<feature type="transmembrane region" description="Helical" evidence="5">
    <location>
        <begin position="335"/>
        <end position="353"/>
    </location>
</feature>
<dbReference type="PANTHER" id="PTHR23501:SF197">
    <property type="entry name" value="COMD"/>
    <property type="match status" value="1"/>
</dbReference>
<dbReference type="PROSITE" id="PS00216">
    <property type="entry name" value="SUGAR_TRANSPORT_1"/>
    <property type="match status" value="1"/>
</dbReference>
<sequence>MAILTEAPARQRTGVLTLVLALTALVTSFTHSLLVPVLPGLPGLLGAEPSAVSWLVTSTVVVGAVANPLLGRLADLFGRKQVLLAAVGTFLGGSLLCALTTDLTLLIIGRSVQGISTVAIPLGISLLAGLVPPERRAGGIALVSAMLGIGGAVAMPLAGVVAQLWGFHGLFWVCCATGVLALAAVWWLVPALPTTGERAPVDVVGALLLVVALTAVLLPLSRGGTWGWTSPLSLGLLLGGLVLLVVFGLVALRRRAPIVDLRLAARRPVLLTNLAAFLTGFALFVNFLGTVTEFQTRYGLSVVLAGLGMLPGGLLMAGLSPVAARLIPRVGAKRTLLYGSLVIVAGFAVHQLLRGSLWGVVTATTVIAGGIALSYSAMPTLILDATPPEQAAAANGLNALARTLGSSVSSAVFGALAAAAGGPTLFFLLGALSAVLATLVIAMPTGSGRDTS</sequence>
<evidence type="ECO:0000313" key="8">
    <source>
        <dbReference type="Proteomes" id="UP001519363"/>
    </source>
</evidence>
<dbReference type="EMBL" id="JAGIOO010000001">
    <property type="protein sequence ID" value="MBP2477971.1"/>
    <property type="molecule type" value="Genomic_DNA"/>
</dbReference>
<feature type="domain" description="Major facilitator superfamily (MFS) profile" evidence="6">
    <location>
        <begin position="16"/>
        <end position="448"/>
    </location>
</feature>
<gene>
    <name evidence="7" type="ORF">JOF53_006843</name>
</gene>
<dbReference type="Pfam" id="PF07690">
    <property type="entry name" value="MFS_1"/>
    <property type="match status" value="1"/>
</dbReference>
<feature type="transmembrane region" description="Helical" evidence="5">
    <location>
        <begin position="399"/>
        <end position="419"/>
    </location>
</feature>
<dbReference type="InterPro" id="IPR020846">
    <property type="entry name" value="MFS_dom"/>
</dbReference>
<feature type="transmembrane region" description="Helical" evidence="5">
    <location>
        <begin position="51"/>
        <end position="70"/>
    </location>
</feature>
<dbReference type="PROSITE" id="PS50850">
    <property type="entry name" value="MFS"/>
    <property type="match status" value="1"/>
</dbReference>
<proteinExistence type="predicted"/>
<dbReference type="InterPro" id="IPR011701">
    <property type="entry name" value="MFS"/>
</dbReference>
<keyword evidence="8" id="KW-1185">Reference proteome</keyword>
<organism evidence="7 8">
    <name type="scientific">Crossiella equi</name>
    <dbReference type="NCBI Taxonomy" id="130796"/>
    <lineage>
        <taxon>Bacteria</taxon>
        <taxon>Bacillati</taxon>
        <taxon>Actinomycetota</taxon>
        <taxon>Actinomycetes</taxon>
        <taxon>Pseudonocardiales</taxon>
        <taxon>Pseudonocardiaceae</taxon>
        <taxon>Crossiella</taxon>
    </lineage>
</organism>
<feature type="transmembrane region" description="Helical" evidence="5">
    <location>
        <begin position="273"/>
        <end position="292"/>
    </location>
</feature>
<dbReference type="Proteomes" id="UP001519363">
    <property type="component" value="Unassembled WGS sequence"/>
</dbReference>
<feature type="transmembrane region" description="Helical" evidence="5">
    <location>
        <begin position="170"/>
        <end position="189"/>
    </location>
</feature>
<keyword evidence="2 5" id="KW-0812">Transmembrane</keyword>
<evidence type="ECO:0000256" key="5">
    <source>
        <dbReference type="SAM" id="Phobius"/>
    </source>
</evidence>
<keyword evidence="3 5" id="KW-1133">Transmembrane helix</keyword>
<evidence type="ECO:0000256" key="2">
    <source>
        <dbReference type="ARBA" id="ARBA00022692"/>
    </source>
</evidence>
<comment type="caution">
    <text evidence="7">The sequence shown here is derived from an EMBL/GenBank/DDBJ whole genome shotgun (WGS) entry which is preliminary data.</text>
</comment>
<feature type="transmembrane region" description="Helical" evidence="5">
    <location>
        <begin position="12"/>
        <end position="31"/>
    </location>
</feature>
<feature type="transmembrane region" description="Helical" evidence="5">
    <location>
        <begin position="201"/>
        <end position="220"/>
    </location>
</feature>
<dbReference type="Gene3D" id="1.20.1250.20">
    <property type="entry name" value="MFS general substrate transporter like domains"/>
    <property type="match status" value="2"/>
</dbReference>
<feature type="transmembrane region" description="Helical" evidence="5">
    <location>
        <begin position="139"/>
        <end position="164"/>
    </location>
</feature>
<feature type="transmembrane region" description="Helical" evidence="5">
    <location>
        <begin position="82"/>
        <end position="108"/>
    </location>
</feature>
<evidence type="ECO:0000256" key="4">
    <source>
        <dbReference type="ARBA" id="ARBA00023136"/>
    </source>
</evidence>
<feature type="transmembrane region" description="Helical" evidence="5">
    <location>
        <begin position="359"/>
        <end position="378"/>
    </location>
</feature>
<dbReference type="InterPro" id="IPR005829">
    <property type="entry name" value="Sugar_transporter_CS"/>
</dbReference>
<feature type="transmembrane region" description="Helical" evidence="5">
    <location>
        <begin position="298"/>
        <end position="323"/>
    </location>
</feature>
<accession>A0ABS5AN38</accession>
<protein>
    <submittedName>
        <fullName evidence="7">MFS family arabinose efflux permease</fullName>
    </submittedName>
</protein>
<reference evidence="7 8" key="1">
    <citation type="submission" date="2021-03" db="EMBL/GenBank/DDBJ databases">
        <title>Sequencing the genomes of 1000 actinobacteria strains.</title>
        <authorList>
            <person name="Klenk H.-P."/>
        </authorList>
    </citation>
    <scope>NUCLEOTIDE SEQUENCE [LARGE SCALE GENOMIC DNA]</scope>
    <source>
        <strain evidence="7 8">DSM 44580</strain>
    </source>
</reference>
<dbReference type="RefSeq" id="WP_158103448.1">
    <property type="nucleotide sequence ID" value="NZ_JAGIOO010000001.1"/>
</dbReference>